<protein>
    <submittedName>
        <fullName evidence="3">AWS domain-containing protein</fullName>
    </submittedName>
</protein>
<dbReference type="WBParaSite" id="GPLIN_001389600">
    <property type="protein sequence ID" value="GPLIN_001389600"/>
    <property type="gene ID" value="GPLIN_001389600"/>
</dbReference>
<dbReference type="AlphaFoldDB" id="A0A183CLZ0"/>
<dbReference type="Proteomes" id="UP000050741">
    <property type="component" value="Unassembled WGS sequence"/>
</dbReference>
<organism evidence="2 3">
    <name type="scientific">Globodera pallida</name>
    <name type="common">Potato cyst nematode worm</name>
    <name type="synonym">Heterodera pallida</name>
    <dbReference type="NCBI Taxonomy" id="36090"/>
    <lineage>
        <taxon>Eukaryota</taxon>
        <taxon>Metazoa</taxon>
        <taxon>Ecdysozoa</taxon>
        <taxon>Nematoda</taxon>
        <taxon>Chromadorea</taxon>
        <taxon>Rhabditida</taxon>
        <taxon>Tylenchina</taxon>
        <taxon>Tylenchomorpha</taxon>
        <taxon>Tylenchoidea</taxon>
        <taxon>Heteroderidae</taxon>
        <taxon>Heteroderinae</taxon>
        <taxon>Globodera</taxon>
    </lineage>
</organism>
<evidence type="ECO:0000313" key="2">
    <source>
        <dbReference type="Proteomes" id="UP000050741"/>
    </source>
</evidence>
<proteinExistence type="predicted"/>
<accession>A0A183CLZ0</accession>
<keyword evidence="2" id="KW-1185">Reference proteome</keyword>
<feature type="compositionally biased region" description="Polar residues" evidence="1">
    <location>
        <begin position="70"/>
        <end position="81"/>
    </location>
</feature>
<reference evidence="2" key="2">
    <citation type="submission" date="2014-05" db="EMBL/GenBank/DDBJ databases">
        <title>The genome and life-stage specific transcriptomes of Globodera pallida elucidate key aspects of plant parasitism by a cyst nematode.</title>
        <authorList>
            <person name="Cotton J.A."/>
            <person name="Lilley C.J."/>
            <person name="Jones L.M."/>
            <person name="Kikuchi T."/>
            <person name="Reid A.J."/>
            <person name="Thorpe P."/>
            <person name="Tsai I.J."/>
            <person name="Beasley H."/>
            <person name="Blok V."/>
            <person name="Cock P.J.A."/>
            <person name="Van den Akker S.E."/>
            <person name="Holroyd N."/>
            <person name="Hunt M."/>
            <person name="Mantelin S."/>
            <person name="Naghra H."/>
            <person name="Pain A."/>
            <person name="Palomares-Rius J.E."/>
            <person name="Zarowiecki M."/>
            <person name="Berriman M."/>
            <person name="Jones J.T."/>
            <person name="Urwin P.E."/>
        </authorList>
    </citation>
    <scope>NUCLEOTIDE SEQUENCE [LARGE SCALE GENOMIC DNA]</scope>
    <source>
        <strain evidence="2">Lindley</strain>
    </source>
</reference>
<evidence type="ECO:0000256" key="1">
    <source>
        <dbReference type="SAM" id="MobiDB-lite"/>
    </source>
</evidence>
<reference evidence="2" key="1">
    <citation type="submission" date="2013-12" db="EMBL/GenBank/DDBJ databases">
        <authorList>
            <person name="Aslett M."/>
        </authorList>
    </citation>
    <scope>NUCLEOTIDE SEQUENCE [LARGE SCALE GENOMIC DNA]</scope>
    <source>
        <strain evidence="2">Lindley</strain>
    </source>
</reference>
<feature type="region of interest" description="Disordered" evidence="1">
    <location>
        <begin position="57"/>
        <end position="81"/>
    </location>
</feature>
<sequence length="101" mass="10589">PMDTTCGCPAADQCNSNSRRLRALSRSTFSAHFSPDTNGVRSWDGQVEKVTTLKMTPSSASAAASASASNDDNANIGQPMQKQQLLGRIMLATNKNNSAAG</sequence>
<feature type="compositionally biased region" description="Low complexity" evidence="1">
    <location>
        <begin position="58"/>
        <end position="69"/>
    </location>
</feature>
<reference evidence="3" key="3">
    <citation type="submission" date="2016-06" db="UniProtKB">
        <authorList>
            <consortium name="WormBaseParasite"/>
        </authorList>
    </citation>
    <scope>IDENTIFICATION</scope>
</reference>
<evidence type="ECO:0000313" key="3">
    <source>
        <dbReference type="WBParaSite" id="GPLIN_001389600"/>
    </source>
</evidence>
<name>A0A183CLZ0_GLOPA</name>